<accession>A0ABW4GHJ9</accession>
<name>A0ABW4GHJ9_9ACTN</name>
<dbReference type="InterPro" id="IPR005158">
    <property type="entry name" value="BTAD"/>
</dbReference>
<keyword evidence="8" id="KW-1185">Reference proteome</keyword>
<evidence type="ECO:0000256" key="3">
    <source>
        <dbReference type="ARBA" id="ARBA00023163"/>
    </source>
</evidence>
<comment type="caution">
    <text evidence="7">The sequence shown here is derived from an EMBL/GenBank/DDBJ whole genome shotgun (WGS) entry which is preliminary data.</text>
</comment>
<gene>
    <name evidence="7" type="ORF">ACFSJ0_33490</name>
</gene>
<dbReference type="SMART" id="SM00862">
    <property type="entry name" value="Trans_reg_C"/>
    <property type="match status" value="1"/>
</dbReference>
<dbReference type="InterPro" id="IPR001867">
    <property type="entry name" value="OmpR/PhoB-type_DNA-bd"/>
</dbReference>
<dbReference type="Proteomes" id="UP001597097">
    <property type="component" value="Unassembled WGS sequence"/>
</dbReference>
<feature type="domain" description="OmpR/PhoB-type" evidence="5">
    <location>
        <begin position="38"/>
        <end position="111"/>
    </location>
</feature>
<evidence type="ECO:0000313" key="8">
    <source>
        <dbReference type="Proteomes" id="UP001597097"/>
    </source>
</evidence>
<dbReference type="Pfam" id="PF03704">
    <property type="entry name" value="BTAD"/>
    <property type="match status" value="1"/>
</dbReference>
<evidence type="ECO:0000259" key="6">
    <source>
        <dbReference type="SMART" id="SM01043"/>
    </source>
</evidence>
<dbReference type="Pfam" id="PF00486">
    <property type="entry name" value="Trans_reg_C"/>
    <property type="match status" value="1"/>
</dbReference>
<organism evidence="7 8">
    <name type="scientific">Nonomuraea guangzhouensis</name>
    <dbReference type="NCBI Taxonomy" id="1291555"/>
    <lineage>
        <taxon>Bacteria</taxon>
        <taxon>Bacillati</taxon>
        <taxon>Actinomycetota</taxon>
        <taxon>Actinomycetes</taxon>
        <taxon>Streptosporangiales</taxon>
        <taxon>Streptosporangiaceae</taxon>
        <taxon>Nonomuraea</taxon>
    </lineage>
</organism>
<dbReference type="EMBL" id="JBHUCM010000031">
    <property type="protein sequence ID" value="MFD1542005.1"/>
    <property type="molecule type" value="Genomic_DNA"/>
</dbReference>
<sequence length="1058" mass="112493">MPKFPAPPDKEGHGPIRFRVLGPLRVENGPQPGAPSGPQPQPQLQPGPAKHRAVLAALLVSAGRVVPIERLMAVVWDDRPPASAESVLRVYISALRKIVDGITTMPGGYLIEVETDEVDCHRFERLVGEARRAREAGRAEAAVEGFRAALALWRGDALADIESSYLRRTRAVPLEELRLTALEERVELDLLLGRGGEVVGELRALVGAYPLRERAWALLLDALRQAGRRAEALTAYQEARRVLVDELGLEPGAELTEAHRRVLSSEEPQNAAAGTGPQNAGAGTGPRSSTAGTGPQRAPAGDGPRNASAGEGPWSTAHEPQSAVVGEGPLNTPTGEGPHHRSTVEGLQSGTINEAPPDISDFTGRVAVLDWIAAGVPEQGTAPVHLVVHGPPGCGKSAVAVRAATTIDLPGGRLYASLRDRQPGAVLEDLLRSLGCPDGAVPAALDERVRLYRGMTARSSLLVVLDDATDEAQVRPLLPTGPGSLTLVTSRSPLAGLEAARAYELGVFEPGEAVAMLAEVVGRERVAAEPAAAERIVRLCGGLPLALRIAGSRLARKPGWTLEHLAGRLGDERRRLDELSAGDLAVRGSLALGYQGLTDSERRLLRRLGALSAPDFASWALGADLEPLAEAGLLQSRGLDEAGGERYGWHDLTRLYAAERLATEDGGPAAVLAEIAAEILDRTRQARTALLPAEPGSGRTLARTAESGSVWAGEQSLGWAGGPSLGWTGGWALETGRLRADARWLSAERRFLVATVGDFHRAGLHEAAWRLAFYLTPLFELGAHHDDWHVTAATGLDSARAAGHREGEALLLRGLADLHRAEGRPESAAAALRAAQPLVEGLELARIMLRLGLVERRPAEAERALARCLQVFEEAGDRRGTADALRALGVVRGDVGPVERSLDAYGDLGDPRGEAEALLDLARLHLGAHRYARARDCAERRIRINRRLGDRLPEAAGLLVLADIAAAEGDPEGAARLAGEAEATFTAHGDRRNAAKALIIRIKAHLDLDEIDAAVDGLARVMGESDSFGEPRSAEVELLSQELRRRRGLRIQSRPAGP</sequence>
<reference evidence="8" key="1">
    <citation type="journal article" date="2019" name="Int. J. Syst. Evol. Microbiol.">
        <title>The Global Catalogue of Microorganisms (GCM) 10K type strain sequencing project: providing services to taxonomists for standard genome sequencing and annotation.</title>
        <authorList>
            <consortium name="The Broad Institute Genomics Platform"/>
            <consortium name="The Broad Institute Genome Sequencing Center for Infectious Disease"/>
            <person name="Wu L."/>
            <person name="Ma J."/>
        </authorList>
    </citation>
    <scope>NUCLEOTIDE SEQUENCE [LARGE SCALE GENOMIC DNA]</scope>
    <source>
        <strain evidence="8">CGMCC 1.15399</strain>
    </source>
</reference>
<evidence type="ECO:0000259" key="5">
    <source>
        <dbReference type="SMART" id="SM00862"/>
    </source>
</evidence>
<evidence type="ECO:0000256" key="4">
    <source>
        <dbReference type="SAM" id="MobiDB-lite"/>
    </source>
</evidence>
<proteinExistence type="predicted"/>
<keyword evidence="2" id="KW-0238">DNA-binding</keyword>
<evidence type="ECO:0000313" key="7">
    <source>
        <dbReference type="EMBL" id="MFD1542005.1"/>
    </source>
</evidence>
<dbReference type="InterPro" id="IPR019734">
    <property type="entry name" value="TPR_rpt"/>
</dbReference>
<dbReference type="RefSeq" id="WP_219535393.1">
    <property type="nucleotide sequence ID" value="NZ_JAHKRM010000026.1"/>
</dbReference>
<feature type="region of interest" description="Disordered" evidence="4">
    <location>
        <begin position="1"/>
        <end position="48"/>
    </location>
</feature>
<dbReference type="PANTHER" id="PTHR35807">
    <property type="entry name" value="TRANSCRIPTIONAL REGULATOR REDD-RELATED"/>
    <property type="match status" value="1"/>
</dbReference>
<evidence type="ECO:0000256" key="2">
    <source>
        <dbReference type="ARBA" id="ARBA00023125"/>
    </source>
</evidence>
<feature type="domain" description="Bacterial transcriptional activator" evidence="6">
    <location>
        <begin position="118"/>
        <end position="263"/>
    </location>
</feature>
<dbReference type="SMART" id="SM00028">
    <property type="entry name" value="TPR"/>
    <property type="match status" value="3"/>
</dbReference>
<protein>
    <submittedName>
        <fullName evidence="7">BTAD domain-containing putative transcriptional regulator</fullName>
    </submittedName>
</protein>
<dbReference type="SMART" id="SM01043">
    <property type="entry name" value="BTAD"/>
    <property type="match status" value="1"/>
</dbReference>
<evidence type="ECO:0000256" key="1">
    <source>
        <dbReference type="ARBA" id="ARBA00023015"/>
    </source>
</evidence>
<keyword evidence="1" id="KW-0805">Transcription regulation</keyword>
<dbReference type="CDD" id="cd15831">
    <property type="entry name" value="BTAD"/>
    <property type="match status" value="1"/>
</dbReference>
<feature type="compositionally biased region" description="Pro residues" evidence="4">
    <location>
        <begin position="32"/>
        <end position="45"/>
    </location>
</feature>
<keyword evidence="3" id="KW-0804">Transcription</keyword>
<dbReference type="InterPro" id="IPR051677">
    <property type="entry name" value="AfsR-DnrI-RedD_regulator"/>
</dbReference>
<feature type="region of interest" description="Disordered" evidence="4">
    <location>
        <begin position="258"/>
        <end position="358"/>
    </location>
</feature>
<dbReference type="PANTHER" id="PTHR35807:SF1">
    <property type="entry name" value="TRANSCRIPTIONAL REGULATOR REDD"/>
    <property type="match status" value="1"/>
</dbReference>